<evidence type="ECO:0000256" key="1">
    <source>
        <dbReference type="SAM" id="MobiDB-lite"/>
    </source>
</evidence>
<name>A0A1N7S6T5_9BURK</name>
<organism evidence="2 3">
    <name type="scientific">Paraburkholderia piptadeniae</name>
    <dbReference type="NCBI Taxonomy" id="1701573"/>
    <lineage>
        <taxon>Bacteria</taxon>
        <taxon>Pseudomonadati</taxon>
        <taxon>Pseudomonadota</taxon>
        <taxon>Betaproteobacteria</taxon>
        <taxon>Burkholderiales</taxon>
        <taxon>Burkholderiaceae</taxon>
        <taxon>Paraburkholderia</taxon>
    </lineage>
</organism>
<dbReference type="Proteomes" id="UP000195569">
    <property type="component" value="Unassembled WGS sequence"/>
</dbReference>
<sequence>MHNNTNPGAMLNVGRCGFSEKPVAARFSSYDFRIVLASVSYRVSVCDCGRTPPSILIEYAPSGSVLGNVLSDPAPPHGAPNPPAAGLRHAAPDSMS</sequence>
<dbReference type="AlphaFoldDB" id="A0A1N7S6T5"/>
<feature type="compositionally biased region" description="Pro residues" evidence="1">
    <location>
        <begin position="73"/>
        <end position="83"/>
    </location>
</feature>
<proteinExistence type="predicted"/>
<reference evidence="2" key="1">
    <citation type="submission" date="2016-12" db="EMBL/GenBank/DDBJ databases">
        <authorList>
            <person name="Moulin L."/>
        </authorList>
    </citation>
    <scope>NUCLEOTIDE SEQUENCE [LARGE SCALE GENOMIC DNA]</scope>
    <source>
        <strain evidence="2">STM 7183</strain>
    </source>
</reference>
<protein>
    <submittedName>
        <fullName evidence="2">Uncharacterized protein</fullName>
    </submittedName>
</protein>
<gene>
    <name evidence="2" type="ORF">BN2476_340038</name>
</gene>
<evidence type="ECO:0000313" key="3">
    <source>
        <dbReference type="Proteomes" id="UP000195569"/>
    </source>
</evidence>
<accession>A0A1N7S6T5</accession>
<evidence type="ECO:0000313" key="2">
    <source>
        <dbReference type="EMBL" id="SIT43048.1"/>
    </source>
</evidence>
<comment type="caution">
    <text evidence="2">The sequence shown here is derived from an EMBL/GenBank/DDBJ whole genome shotgun (WGS) entry which is preliminary data.</text>
</comment>
<dbReference type="EMBL" id="CYGY02000034">
    <property type="protein sequence ID" value="SIT43048.1"/>
    <property type="molecule type" value="Genomic_DNA"/>
</dbReference>
<keyword evidence="3" id="KW-1185">Reference proteome</keyword>
<feature type="region of interest" description="Disordered" evidence="1">
    <location>
        <begin position="70"/>
        <end position="96"/>
    </location>
</feature>